<dbReference type="Proteomes" id="UP000663869">
    <property type="component" value="Unassembled WGS sequence"/>
</dbReference>
<protein>
    <submittedName>
        <fullName evidence="1">Uncharacterized protein</fullName>
    </submittedName>
</protein>
<evidence type="ECO:0000313" key="2">
    <source>
        <dbReference type="EMBL" id="CAF3757928.1"/>
    </source>
</evidence>
<dbReference type="AlphaFoldDB" id="A0A817VB48"/>
<organism evidence="1 3">
    <name type="scientific">Rotaria socialis</name>
    <dbReference type="NCBI Taxonomy" id="392032"/>
    <lineage>
        <taxon>Eukaryota</taxon>
        <taxon>Metazoa</taxon>
        <taxon>Spiralia</taxon>
        <taxon>Gnathifera</taxon>
        <taxon>Rotifera</taxon>
        <taxon>Eurotatoria</taxon>
        <taxon>Bdelloidea</taxon>
        <taxon>Philodinida</taxon>
        <taxon>Philodinidae</taxon>
        <taxon>Rotaria</taxon>
    </lineage>
</organism>
<proteinExistence type="predicted"/>
<name>A0A817VB48_9BILA</name>
<sequence length="66" mass="6812">MACNISKHSYGSANFSGSLAKSVLLSGLSAIEFTGSGLLVNTNMIQNGNAASENSPILKSDTSEQF</sequence>
<comment type="caution">
    <text evidence="1">The sequence shown here is derived from an EMBL/GenBank/DDBJ whole genome shotgun (WGS) entry which is preliminary data.</text>
</comment>
<dbReference type="EMBL" id="CAJNYU010000281">
    <property type="protein sequence ID" value="CAF3346899.1"/>
    <property type="molecule type" value="Genomic_DNA"/>
</dbReference>
<evidence type="ECO:0000313" key="1">
    <source>
        <dbReference type="EMBL" id="CAF3346899.1"/>
    </source>
</evidence>
<gene>
    <name evidence="1" type="ORF">FME351_LOCUS4116</name>
    <name evidence="2" type="ORF">GRG538_LOCUS31772</name>
</gene>
<dbReference type="Proteomes" id="UP000663872">
    <property type="component" value="Unassembled WGS sequence"/>
</dbReference>
<reference evidence="1" key="1">
    <citation type="submission" date="2021-02" db="EMBL/GenBank/DDBJ databases">
        <authorList>
            <person name="Nowell W R."/>
        </authorList>
    </citation>
    <scope>NUCLEOTIDE SEQUENCE</scope>
</reference>
<accession>A0A817VB48</accession>
<evidence type="ECO:0000313" key="3">
    <source>
        <dbReference type="Proteomes" id="UP000663869"/>
    </source>
</evidence>
<dbReference type="EMBL" id="CAJNYT010005595">
    <property type="protein sequence ID" value="CAF3757928.1"/>
    <property type="molecule type" value="Genomic_DNA"/>
</dbReference>